<keyword evidence="3" id="KW-1185">Reference proteome</keyword>
<dbReference type="Proteomes" id="UP000026962">
    <property type="component" value="Chromosome 10"/>
</dbReference>
<feature type="region of interest" description="Disordered" evidence="1">
    <location>
        <begin position="1"/>
        <end position="43"/>
    </location>
</feature>
<dbReference type="AlphaFoldDB" id="A0A0E0M6V0"/>
<accession>A0A0E0M6V0</accession>
<dbReference type="Gramene" id="OPUNC10G06260.1">
    <property type="protein sequence ID" value="OPUNC10G06260.1"/>
    <property type="gene ID" value="OPUNC10G06260"/>
</dbReference>
<organism evidence="2">
    <name type="scientific">Oryza punctata</name>
    <name type="common">Red rice</name>
    <dbReference type="NCBI Taxonomy" id="4537"/>
    <lineage>
        <taxon>Eukaryota</taxon>
        <taxon>Viridiplantae</taxon>
        <taxon>Streptophyta</taxon>
        <taxon>Embryophyta</taxon>
        <taxon>Tracheophyta</taxon>
        <taxon>Spermatophyta</taxon>
        <taxon>Magnoliopsida</taxon>
        <taxon>Liliopsida</taxon>
        <taxon>Poales</taxon>
        <taxon>Poaceae</taxon>
        <taxon>BOP clade</taxon>
        <taxon>Oryzoideae</taxon>
        <taxon>Oryzeae</taxon>
        <taxon>Oryzinae</taxon>
        <taxon>Oryza</taxon>
    </lineage>
</organism>
<sequence length="132" mass="14284">MASRRPTRRGQQLLVATRPSGGEQEASAPAAREVLQPGSASSRWQGRSYKVAGEVISLSLSLTLGAAVEGAGGDRKKPRRGFVTGDIREWRVRLQDVQPRAGWPPNHHLRGRLGLTLSLAAAMVRDSPPKKE</sequence>
<evidence type="ECO:0000313" key="2">
    <source>
        <dbReference type="EnsemblPlants" id="OPUNC10G06260.1"/>
    </source>
</evidence>
<name>A0A0E0M6V0_ORYPU</name>
<protein>
    <submittedName>
        <fullName evidence="2">Uncharacterized protein</fullName>
    </submittedName>
</protein>
<dbReference type="EnsemblPlants" id="OPUNC10G06260.1">
    <property type="protein sequence ID" value="OPUNC10G06260.1"/>
    <property type="gene ID" value="OPUNC10G06260"/>
</dbReference>
<proteinExistence type="predicted"/>
<evidence type="ECO:0000256" key="1">
    <source>
        <dbReference type="SAM" id="MobiDB-lite"/>
    </source>
</evidence>
<reference evidence="2" key="1">
    <citation type="submission" date="2015-04" db="UniProtKB">
        <authorList>
            <consortium name="EnsemblPlants"/>
        </authorList>
    </citation>
    <scope>IDENTIFICATION</scope>
</reference>
<evidence type="ECO:0000313" key="3">
    <source>
        <dbReference type="Proteomes" id="UP000026962"/>
    </source>
</evidence>
<reference evidence="2" key="2">
    <citation type="submission" date="2018-05" db="EMBL/GenBank/DDBJ databases">
        <title>OpunRS2 (Oryza punctata Reference Sequence Version 2).</title>
        <authorList>
            <person name="Zhang J."/>
            <person name="Kudrna D."/>
            <person name="Lee S."/>
            <person name="Talag J."/>
            <person name="Welchert J."/>
            <person name="Wing R.A."/>
        </authorList>
    </citation>
    <scope>NUCLEOTIDE SEQUENCE [LARGE SCALE GENOMIC DNA]</scope>
</reference>
<dbReference type="HOGENOM" id="CLU_1920495_0_0_1"/>